<reference evidence="1" key="1">
    <citation type="submission" date="2015-07" db="EMBL/GenBank/DDBJ databases">
        <title>MeaNS - Measles Nucleotide Surveillance Program.</title>
        <authorList>
            <person name="Tran T."/>
            <person name="Druce J."/>
        </authorList>
    </citation>
    <scope>NUCLEOTIDE SEQUENCE</scope>
    <source>
        <strain evidence="1">UCB-OBI-ISO-001</strain>
        <tissue evidence="1">Gonad</tissue>
    </source>
</reference>
<protein>
    <recommendedName>
        <fullName evidence="2">Integrase catalytic domain-containing protein</fullName>
    </recommendedName>
</protein>
<evidence type="ECO:0000313" key="1">
    <source>
        <dbReference type="EMBL" id="KOF68795.1"/>
    </source>
</evidence>
<gene>
    <name evidence="1" type="ORF">OCBIM_22006509mg</name>
</gene>
<name>A0A0L8FWN8_OCTBM</name>
<dbReference type="EMBL" id="KQ425966">
    <property type="protein sequence ID" value="KOF68795.1"/>
    <property type="molecule type" value="Genomic_DNA"/>
</dbReference>
<dbReference type="STRING" id="37653.A0A0L8FWN8"/>
<dbReference type="AlphaFoldDB" id="A0A0L8FWN8"/>
<dbReference type="InterPro" id="IPR012337">
    <property type="entry name" value="RNaseH-like_sf"/>
</dbReference>
<proteinExistence type="predicted"/>
<sequence length="188" mass="21508">LRPLQTKRAEEVTTPLLDIFLLLSAPCILQSDNGREFCNKLIDDLKITWLELKIPTSWSYGLKFIQFMKNTVLHSGIKRTPYEAMFFCAPRVGLSRTPILREVFESVDDEQQFENALIAITASSEHDDAVSVEETSPNQTVKVCVVCSKNCKDNLFCWKCEQPIQVSCSEVWYTEDKNCMEGLQVVFK</sequence>
<evidence type="ECO:0008006" key="2">
    <source>
        <dbReference type="Google" id="ProtNLM"/>
    </source>
</evidence>
<accession>A0A0L8FWN8</accession>
<dbReference type="SUPFAM" id="SSF53098">
    <property type="entry name" value="Ribonuclease H-like"/>
    <property type="match status" value="1"/>
</dbReference>
<organism evidence="1">
    <name type="scientific">Octopus bimaculoides</name>
    <name type="common">California two-spotted octopus</name>
    <dbReference type="NCBI Taxonomy" id="37653"/>
    <lineage>
        <taxon>Eukaryota</taxon>
        <taxon>Metazoa</taxon>
        <taxon>Spiralia</taxon>
        <taxon>Lophotrochozoa</taxon>
        <taxon>Mollusca</taxon>
        <taxon>Cephalopoda</taxon>
        <taxon>Coleoidea</taxon>
        <taxon>Octopodiformes</taxon>
        <taxon>Octopoda</taxon>
        <taxon>Incirrata</taxon>
        <taxon>Octopodidae</taxon>
        <taxon>Octopus</taxon>
    </lineage>
</organism>
<feature type="non-terminal residue" evidence="1">
    <location>
        <position position="1"/>
    </location>
</feature>